<accession>A0A5D2FQG0</accession>
<dbReference type="Proteomes" id="UP000323506">
    <property type="component" value="Chromosome A07"/>
</dbReference>
<dbReference type="EMBL" id="CM017694">
    <property type="protein sequence ID" value="TYH08297.1"/>
    <property type="molecule type" value="Genomic_DNA"/>
</dbReference>
<sequence length="111" mass="13033">MYLCYIGRYQDEFLVVINIGNLFDCLACLNDLVFESKRVSLEILIFQSLMRELLWIQSVYYVVKVQERSWWICPNRCCFDSCDFKSAAYIFYNLSLVDGYSFLVCGVVKDG</sequence>
<proteinExistence type="predicted"/>
<organism evidence="1 2">
    <name type="scientific">Gossypium darwinii</name>
    <name type="common">Darwin's cotton</name>
    <name type="synonym">Gossypium barbadense var. darwinii</name>
    <dbReference type="NCBI Taxonomy" id="34276"/>
    <lineage>
        <taxon>Eukaryota</taxon>
        <taxon>Viridiplantae</taxon>
        <taxon>Streptophyta</taxon>
        <taxon>Embryophyta</taxon>
        <taxon>Tracheophyta</taxon>
        <taxon>Spermatophyta</taxon>
        <taxon>Magnoliopsida</taxon>
        <taxon>eudicotyledons</taxon>
        <taxon>Gunneridae</taxon>
        <taxon>Pentapetalae</taxon>
        <taxon>rosids</taxon>
        <taxon>malvids</taxon>
        <taxon>Malvales</taxon>
        <taxon>Malvaceae</taxon>
        <taxon>Malvoideae</taxon>
        <taxon>Gossypium</taxon>
    </lineage>
</organism>
<evidence type="ECO:0000313" key="2">
    <source>
        <dbReference type="Proteomes" id="UP000323506"/>
    </source>
</evidence>
<evidence type="ECO:0000313" key="1">
    <source>
        <dbReference type="EMBL" id="TYH08297.1"/>
    </source>
</evidence>
<name>A0A5D2FQG0_GOSDA</name>
<keyword evidence="2" id="KW-1185">Reference proteome</keyword>
<protein>
    <submittedName>
        <fullName evidence="1">Uncharacterized protein</fullName>
    </submittedName>
</protein>
<dbReference type="AlphaFoldDB" id="A0A5D2FQG0"/>
<gene>
    <name evidence="1" type="ORF">ES288_A07G003900v1</name>
</gene>
<reference evidence="1 2" key="1">
    <citation type="submission" date="2019-06" db="EMBL/GenBank/DDBJ databases">
        <title>WGS assembly of Gossypium darwinii.</title>
        <authorList>
            <person name="Chen Z.J."/>
            <person name="Sreedasyam A."/>
            <person name="Ando A."/>
            <person name="Song Q."/>
            <person name="De L."/>
            <person name="Hulse-Kemp A."/>
            <person name="Ding M."/>
            <person name="Ye W."/>
            <person name="Kirkbride R."/>
            <person name="Jenkins J."/>
            <person name="Plott C."/>
            <person name="Lovell J."/>
            <person name="Lin Y.-M."/>
            <person name="Vaughn R."/>
            <person name="Liu B."/>
            <person name="Li W."/>
            <person name="Simpson S."/>
            <person name="Scheffler B."/>
            <person name="Saski C."/>
            <person name="Grover C."/>
            <person name="Hu G."/>
            <person name="Conover J."/>
            <person name="Carlson J."/>
            <person name="Shu S."/>
            <person name="Boston L."/>
            <person name="Williams M."/>
            <person name="Peterson D."/>
            <person name="Mcgee K."/>
            <person name="Jones D."/>
            <person name="Wendel J."/>
            <person name="Stelly D."/>
            <person name="Grimwood J."/>
            <person name="Schmutz J."/>
        </authorList>
    </citation>
    <scope>NUCLEOTIDE SEQUENCE [LARGE SCALE GENOMIC DNA]</scope>
    <source>
        <strain evidence="1">1808015.09</strain>
    </source>
</reference>